<dbReference type="InterPro" id="IPR011333">
    <property type="entry name" value="SKP1/BTB/POZ_sf"/>
</dbReference>
<dbReference type="InterPro" id="IPR000210">
    <property type="entry name" value="BTB/POZ_dom"/>
</dbReference>
<evidence type="ECO:0000256" key="2">
    <source>
        <dbReference type="ARBA" id="ARBA00023043"/>
    </source>
</evidence>
<gene>
    <name evidence="4" type="primary">KLHL13</name>
    <name evidence="4" type="ORF">EC973_009506</name>
</gene>
<dbReference type="InterPro" id="IPR044515">
    <property type="entry name" value="ABTB1"/>
</dbReference>
<accession>A0A8H7BJR7</accession>
<protein>
    <submittedName>
        <fullName evidence="4">Kelch-like</fullName>
    </submittedName>
</protein>
<dbReference type="OrthoDB" id="2130750at2759"/>
<keyword evidence="2" id="KW-0040">ANK repeat</keyword>
<dbReference type="EMBL" id="JABAYA010000093">
    <property type="protein sequence ID" value="KAF7725627.1"/>
    <property type="molecule type" value="Genomic_DNA"/>
</dbReference>
<dbReference type="PANTHER" id="PTHR46231">
    <property type="entry name" value="ANKYRIN REPEAT AND BTB/POZ DOMAIN-CONTAINING PROTEIN 1"/>
    <property type="match status" value="1"/>
</dbReference>
<dbReference type="PROSITE" id="PS50097">
    <property type="entry name" value="BTB"/>
    <property type="match status" value="1"/>
</dbReference>
<dbReference type="Pfam" id="PF00651">
    <property type="entry name" value="BTB"/>
    <property type="match status" value="1"/>
</dbReference>
<dbReference type="GO" id="GO:0005737">
    <property type="term" value="C:cytoplasm"/>
    <property type="evidence" value="ECO:0007669"/>
    <property type="project" value="TreeGrafter"/>
</dbReference>
<evidence type="ECO:0000313" key="4">
    <source>
        <dbReference type="EMBL" id="KAF7725627.1"/>
    </source>
</evidence>
<dbReference type="GO" id="GO:0000151">
    <property type="term" value="C:ubiquitin ligase complex"/>
    <property type="evidence" value="ECO:0007669"/>
    <property type="project" value="TreeGrafter"/>
</dbReference>
<dbReference type="SMART" id="SM00225">
    <property type="entry name" value="BTB"/>
    <property type="match status" value="1"/>
</dbReference>
<dbReference type="Gene3D" id="3.30.710.10">
    <property type="entry name" value="Potassium Channel Kv1.1, Chain A"/>
    <property type="match status" value="1"/>
</dbReference>
<evidence type="ECO:0000313" key="5">
    <source>
        <dbReference type="Proteomes" id="UP000605846"/>
    </source>
</evidence>
<name>A0A8H7BJR7_9FUNG</name>
<evidence type="ECO:0000256" key="1">
    <source>
        <dbReference type="ARBA" id="ARBA00022737"/>
    </source>
</evidence>
<proteinExistence type="predicted"/>
<feature type="domain" description="BTB" evidence="3">
    <location>
        <begin position="62"/>
        <end position="137"/>
    </location>
</feature>
<dbReference type="AlphaFoldDB" id="A0A8H7BJR7"/>
<dbReference type="PANTHER" id="PTHR46231:SF1">
    <property type="entry name" value="ANKYRIN REPEAT AND BTB_POZ DOMAIN-CONTAINING PROTEIN 1"/>
    <property type="match status" value="1"/>
</dbReference>
<comment type="caution">
    <text evidence="4">The sequence shown here is derived from an EMBL/GenBank/DDBJ whole genome shotgun (WGS) entry which is preliminary data.</text>
</comment>
<keyword evidence="5" id="KW-1185">Reference proteome</keyword>
<sequence>MTKCIVMSNETPDIIVAIGPDQSTSLSEITIAKRRISLQIHRASQSSSFACHKRVHSSCTGYDSYATTSSGEINKTRWPCHKAVLIAQSPYFSAMLASDFREARASVVLLPRNIFCDSQALDCILNYMYTENIVLHTESNLSVPSQQALERLENVYIAADYLGMEKLCQVVVDRLCALVHHWSCHCQECLCLVPRLFAFCHTRATEYDDERMASMTYTATAVLTHDPDKSIQTFWTSRDLAQVLVEHFSEDMSHQLTKQLLKRVGKSNAIESLYSCFCASRSLATSDPFLSWSHPLHATIASVQSCATGIIARNFDFYCSQYPALLSCIDGITYSFDFLEYLLMHVLEDQMDNNNAGLLYEGIVRDLMCRHAVQHHYQVKHILSVAKGLILEYISRRLEQIREVGGLDQLDRSTLKNLAQGKSTLAFTI</sequence>
<reference evidence="4" key="1">
    <citation type="submission" date="2020-01" db="EMBL/GenBank/DDBJ databases">
        <title>Genome Sequencing of Three Apophysomyces-Like Fungal Strains Confirms a Novel Fungal Genus in the Mucoromycota with divergent Burkholderia-like Endosymbiotic Bacteria.</title>
        <authorList>
            <person name="Stajich J.E."/>
            <person name="Macias A.M."/>
            <person name="Carter-House D."/>
            <person name="Lovett B."/>
            <person name="Kasson L.R."/>
            <person name="Berry K."/>
            <person name="Grigoriev I."/>
            <person name="Chang Y."/>
            <person name="Spatafora J."/>
            <person name="Kasson M.T."/>
        </authorList>
    </citation>
    <scope>NUCLEOTIDE SEQUENCE</scope>
    <source>
        <strain evidence="4">NRRL A-21654</strain>
    </source>
</reference>
<dbReference type="CDD" id="cd18186">
    <property type="entry name" value="BTB_POZ_ZBTB_KLHL-like"/>
    <property type="match status" value="1"/>
</dbReference>
<dbReference type="SUPFAM" id="SSF54695">
    <property type="entry name" value="POZ domain"/>
    <property type="match status" value="1"/>
</dbReference>
<organism evidence="4 5">
    <name type="scientific">Apophysomyces ossiformis</name>
    <dbReference type="NCBI Taxonomy" id="679940"/>
    <lineage>
        <taxon>Eukaryota</taxon>
        <taxon>Fungi</taxon>
        <taxon>Fungi incertae sedis</taxon>
        <taxon>Mucoromycota</taxon>
        <taxon>Mucoromycotina</taxon>
        <taxon>Mucoromycetes</taxon>
        <taxon>Mucorales</taxon>
        <taxon>Mucorineae</taxon>
        <taxon>Mucoraceae</taxon>
        <taxon>Apophysomyces</taxon>
    </lineage>
</organism>
<dbReference type="Proteomes" id="UP000605846">
    <property type="component" value="Unassembled WGS sequence"/>
</dbReference>
<evidence type="ECO:0000259" key="3">
    <source>
        <dbReference type="PROSITE" id="PS50097"/>
    </source>
</evidence>
<keyword evidence="1" id="KW-0677">Repeat</keyword>